<dbReference type="Proteomes" id="UP000481643">
    <property type="component" value="Unassembled WGS sequence"/>
</dbReference>
<dbReference type="AlphaFoldDB" id="A0A6L3YFZ6"/>
<feature type="coiled-coil region" evidence="1">
    <location>
        <begin position="50"/>
        <end position="84"/>
    </location>
</feature>
<evidence type="ECO:0008006" key="4">
    <source>
        <dbReference type="Google" id="ProtNLM"/>
    </source>
</evidence>
<gene>
    <name evidence="2" type="ORF">F9L08_19985</name>
</gene>
<dbReference type="Pfam" id="PF05711">
    <property type="entry name" value="TylF"/>
    <property type="match status" value="1"/>
</dbReference>
<dbReference type="PANTHER" id="PTHR40036">
    <property type="entry name" value="MACROCIN O-METHYLTRANSFERASE"/>
    <property type="match status" value="1"/>
</dbReference>
<evidence type="ECO:0000313" key="2">
    <source>
        <dbReference type="EMBL" id="KAB2681181.1"/>
    </source>
</evidence>
<reference evidence="2 3" key="1">
    <citation type="submission" date="2019-09" db="EMBL/GenBank/DDBJ databases">
        <title>Taxonomic organization of the family Brucellaceae based on a phylogenomic approach.</title>
        <authorList>
            <person name="Leclercq S."/>
            <person name="Cloeckaert A."/>
            <person name="Zygmunt M.S."/>
        </authorList>
    </citation>
    <scope>NUCLEOTIDE SEQUENCE [LARGE SCALE GENOMIC DNA]</scope>
    <source>
        <strain evidence="2 3">WS1830</strain>
    </source>
</reference>
<dbReference type="PANTHER" id="PTHR40036:SF1">
    <property type="entry name" value="MACROCIN O-METHYLTRANSFERASE"/>
    <property type="match status" value="1"/>
</dbReference>
<dbReference type="EMBL" id="WBVX01000024">
    <property type="protein sequence ID" value="KAB2681181.1"/>
    <property type="molecule type" value="Genomic_DNA"/>
</dbReference>
<accession>A0A6L3YFZ6</accession>
<evidence type="ECO:0000256" key="1">
    <source>
        <dbReference type="SAM" id="Coils"/>
    </source>
</evidence>
<evidence type="ECO:0000313" key="3">
    <source>
        <dbReference type="Proteomes" id="UP000481643"/>
    </source>
</evidence>
<sequence>MDVSAWCAPCEENSLSRRNPVEERAWNFPVHSISTPLRKTKMLVHQAAESLSLEERLQRAEDLNAELSQQLKQMLDRQTTLERRLLGRNRHRWDVLEKIADYFMGADVAGDYVEFGVYQGETFAHACNFMGPMFPDMRFWAFDSFEGLPMPRSGLDEINGYSGGFFKGQFACSEDAFYSYLQEQKVDLSKVTTIKGWYSETLSKWENTIPSIENVALAWVDCDLYESTVPVLDYLTDKISVGSVILFDDWRCFRNLSDRGQQKACREWLVRNPHIKLNLLIDNDYNGYAFSVASC</sequence>
<comment type="caution">
    <text evidence="2">The sequence shown here is derived from an EMBL/GenBank/DDBJ whole genome shotgun (WGS) entry which is preliminary data.</text>
</comment>
<dbReference type="Gene3D" id="3.40.50.150">
    <property type="entry name" value="Vaccinia Virus protein VP39"/>
    <property type="match status" value="1"/>
</dbReference>
<organism evidence="2 3">
    <name type="scientific">Brucella tritici</name>
    <dbReference type="NCBI Taxonomy" id="94626"/>
    <lineage>
        <taxon>Bacteria</taxon>
        <taxon>Pseudomonadati</taxon>
        <taxon>Pseudomonadota</taxon>
        <taxon>Alphaproteobacteria</taxon>
        <taxon>Hyphomicrobiales</taxon>
        <taxon>Brucellaceae</taxon>
        <taxon>Brucella/Ochrobactrum group</taxon>
        <taxon>Brucella</taxon>
    </lineage>
</organism>
<keyword evidence="1" id="KW-0175">Coiled coil</keyword>
<proteinExistence type="predicted"/>
<dbReference type="InterPro" id="IPR008884">
    <property type="entry name" value="TylF_MeTrfase"/>
</dbReference>
<name>A0A6L3YFZ6_9HYPH</name>
<protein>
    <recommendedName>
        <fullName evidence="4">Methyltransferase</fullName>
    </recommendedName>
</protein>
<dbReference type="InterPro" id="IPR029063">
    <property type="entry name" value="SAM-dependent_MTases_sf"/>
</dbReference>